<keyword evidence="13" id="KW-1185">Reference proteome</keyword>
<comment type="similarity">
    <text evidence="2">Belongs to the FAD-binding oxidoreductase/transferase type 4 family.</text>
</comment>
<dbReference type="EMBL" id="JACVVK020000500">
    <property type="protein sequence ID" value="KAK7469895.1"/>
    <property type="molecule type" value="Genomic_DNA"/>
</dbReference>
<dbReference type="Proteomes" id="UP001519460">
    <property type="component" value="Unassembled WGS sequence"/>
</dbReference>
<proteinExistence type="inferred from homology"/>
<comment type="cofactor">
    <cofactor evidence="1">
        <name>FAD</name>
        <dbReference type="ChEBI" id="CHEBI:57692"/>
    </cofactor>
</comment>
<evidence type="ECO:0000256" key="9">
    <source>
        <dbReference type="ARBA" id="ARBA00049267"/>
    </source>
</evidence>
<comment type="caution">
    <text evidence="12">The sequence shown here is derived from an EMBL/GenBank/DDBJ whole genome shotgun (WGS) entry which is preliminary data.</text>
</comment>
<name>A0ABD0JCS8_9CAEN</name>
<dbReference type="FunFam" id="3.30.70.2740:FF:000002">
    <property type="entry name" value="D-2-hydroxyglutarate dehydrogenase mitochondrial"/>
    <property type="match status" value="1"/>
</dbReference>
<feature type="domain" description="FAD-binding oxidoreductase/transferase type 4 C-terminal" evidence="11">
    <location>
        <begin position="54"/>
        <end position="189"/>
    </location>
</feature>
<feature type="region of interest" description="Disordered" evidence="10">
    <location>
        <begin position="17"/>
        <end position="45"/>
    </location>
</feature>
<comment type="function">
    <text evidence="8">Catalyzes the oxidation of D-2-hydroxyglutarate (D-2-HG) to alpha-ketoglutarate. Also catalyzes the oxidation of other D-2-hydroxyacids, such as D-malate (D-MAL) and D-lactate (D-LAC). Exhibits high activities towards D-2-HG and D-MAL but a very weak activity towards D-LAC.</text>
</comment>
<evidence type="ECO:0000313" key="12">
    <source>
        <dbReference type="EMBL" id="KAK7469895.1"/>
    </source>
</evidence>
<keyword evidence="4" id="KW-0274">FAD</keyword>
<dbReference type="PANTHER" id="PTHR43716:SF1">
    <property type="entry name" value="D-2-HYDROXYGLUTARATE DEHYDROGENASE, MITOCHONDRIAL"/>
    <property type="match status" value="1"/>
</dbReference>
<evidence type="ECO:0000256" key="10">
    <source>
        <dbReference type="SAM" id="MobiDB-lite"/>
    </source>
</evidence>
<keyword evidence="3" id="KW-0285">Flavoprotein</keyword>
<comment type="catalytic activity">
    <reaction evidence="9">
        <text>(R)-malate + A = oxaloacetate + AH2</text>
        <dbReference type="Rhea" id="RHEA:67460"/>
        <dbReference type="ChEBI" id="CHEBI:13193"/>
        <dbReference type="ChEBI" id="CHEBI:15588"/>
        <dbReference type="ChEBI" id="CHEBI:16452"/>
        <dbReference type="ChEBI" id="CHEBI:17499"/>
    </reaction>
    <physiologicalReaction direction="left-to-right" evidence="9">
        <dbReference type="Rhea" id="RHEA:67461"/>
    </physiologicalReaction>
</comment>
<dbReference type="PANTHER" id="PTHR43716">
    <property type="entry name" value="D-2-HYDROXYGLUTARATE DEHYDROGENASE, MITOCHONDRIAL"/>
    <property type="match status" value="1"/>
</dbReference>
<evidence type="ECO:0000256" key="2">
    <source>
        <dbReference type="ARBA" id="ARBA00008000"/>
    </source>
</evidence>
<evidence type="ECO:0000256" key="3">
    <source>
        <dbReference type="ARBA" id="ARBA00022630"/>
    </source>
</evidence>
<dbReference type="EC" id="1.1.99.39" evidence="6"/>
<protein>
    <recommendedName>
        <fullName evidence="7">D-2-hydroxyglutarate dehydrogenase, mitochondrial</fullName>
        <ecNumber evidence="6">1.1.99.39</ecNumber>
    </recommendedName>
</protein>
<dbReference type="GO" id="GO:0051990">
    <property type="term" value="F:(R)-2-hydroxyglutarate dehydrogenase activity"/>
    <property type="evidence" value="ECO:0007669"/>
    <property type="project" value="UniProtKB-EC"/>
</dbReference>
<keyword evidence="5" id="KW-0560">Oxidoreductase</keyword>
<evidence type="ECO:0000256" key="5">
    <source>
        <dbReference type="ARBA" id="ARBA00023002"/>
    </source>
</evidence>
<evidence type="ECO:0000256" key="4">
    <source>
        <dbReference type="ARBA" id="ARBA00022827"/>
    </source>
</evidence>
<sequence length="193" mass="21364">ADIPLSNRFGGLALPDAEMDVDPSASMLPESGARPSDSPTPGCSSYPTKFGRMAIWSLRERLAEALLHDGYCYKYDVSLPLSALYQLVVDMRQRLEGAATHVVGYGHVGDGNLHLNVTSPEYSQRTMDLIEPFIYDWVSKQKGSISAEHGLGFKKRDFIYHSKSTSAITLMKQIKNLVDPKGIMNPYKLLPSK</sequence>
<accession>A0ABD0JCS8</accession>
<evidence type="ECO:0000256" key="6">
    <source>
        <dbReference type="ARBA" id="ARBA00039003"/>
    </source>
</evidence>
<dbReference type="InterPro" id="IPR004113">
    <property type="entry name" value="FAD-bd_oxidored_4_C"/>
</dbReference>
<evidence type="ECO:0000313" key="13">
    <source>
        <dbReference type="Proteomes" id="UP001519460"/>
    </source>
</evidence>
<evidence type="ECO:0000256" key="7">
    <source>
        <dbReference type="ARBA" id="ARBA00039639"/>
    </source>
</evidence>
<dbReference type="Gene3D" id="3.30.70.2740">
    <property type="match status" value="1"/>
</dbReference>
<reference evidence="12 13" key="1">
    <citation type="journal article" date="2023" name="Sci. Data">
        <title>Genome assembly of the Korean intertidal mud-creeper Batillaria attramentaria.</title>
        <authorList>
            <person name="Patra A.K."/>
            <person name="Ho P.T."/>
            <person name="Jun S."/>
            <person name="Lee S.J."/>
            <person name="Kim Y."/>
            <person name="Won Y.J."/>
        </authorList>
    </citation>
    <scope>NUCLEOTIDE SEQUENCE [LARGE SCALE GENOMIC DNA]</scope>
    <source>
        <strain evidence="12">Wonlab-2016</strain>
    </source>
</reference>
<dbReference type="FunFam" id="1.10.45.10:FF:000001">
    <property type="entry name" value="D-lactate dehydrogenase mitochondrial"/>
    <property type="match status" value="1"/>
</dbReference>
<dbReference type="Gene3D" id="1.10.45.10">
    <property type="entry name" value="Vanillyl-alcohol Oxidase, Chain A, domain 4"/>
    <property type="match status" value="1"/>
</dbReference>
<dbReference type="InterPro" id="IPR051264">
    <property type="entry name" value="FAD-oxidored/transferase_4"/>
</dbReference>
<evidence type="ECO:0000259" key="11">
    <source>
        <dbReference type="Pfam" id="PF02913"/>
    </source>
</evidence>
<gene>
    <name evidence="12" type="ORF">BaRGS_00036115</name>
</gene>
<organism evidence="12 13">
    <name type="scientific">Batillaria attramentaria</name>
    <dbReference type="NCBI Taxonomy" id="370345"/>
    <lineage>
        <taxon>Eukaryota</taxon>
        <taxon>Metazoa</taxon>
        <taxon>Spiralia</taxon>
        <taxon>Lophotrochozoa</taxon>
        <taxon>Mollusca</taxon>
        <taxon>Gastropoda</taxon>
        <taxon>Caenogastropoda</taxon>
        <taxon>Sorbeoconcha</taxon>
        <taxon>Cerithioidea</taxon>
        <taxon>Batillariidae</taxon>
        <taxon>Batillaria</taxon>
    </lineage>
</organism>
<dbReference type="InterPro" id="IPR016164">
    <property type="entry name" value="FAD-linked_Oxase-like_C"/>
</dbReference>
<evidence type="ECO:0000256" key="8">
    <source>
        <dbReference type="ARBA" id="ARBA00045410"/>
    </source>
</evidence>
<dbReference type="InterPro" id="IPR016171">
    <property type="entry name" value="Vanillyl_alc_oxidase_C-sub2"/>
</dbReference>
<dbReference type="SUPFAM" id="SSF55103">
    <property type="entry name" value="FAD-linked oxidases, C-terminal domain"/>
    <property type="match status" value="1"/>
</dbReference>
<dbReference type="AlphaFoldDB" id="A0ABD0JCS8"/>
<feature type="non-terminal residue" evidence="12">
    <location>
        <position position="1"/>
    </location>
</feature>
<dbReference type="Pfam" id="PF02913">
    <property type="entry name" value="FAD-oxidase_C"/>
    <property type="match status" value="1"/>
</dbReference>
<evidence type="ECO:0000256" key="1">
    <source>
        <dbReference type="ARBA" id="ARBA00001974"/>
    </source>
</evidence>